<accession>A0A4Q5HUS7</accession>
<sequence>MKQTVSIPATDINVVSKSSVLTMWLNRENQLFSSVLEESVSNRQVCLMAHASLAFSVLVCAAFVSAVPALLCLAWFVVSLHLAWKGGLR</sequence>
<evidence type="ECO:0000256" key="1">
    <source>
        <dbReference type="SAM" id="Phobius"/>
    </source>
</evidence>
<dbReference type="EMBL" id="VVYY01000004">
    <property type="protein sequence ID" value="KAA5399567.1"/>
    <property type="molecule type" value="Genomic_DNA"/>
</dbReference>
<dbReference type="RefSeq" id="WP_130053746.1">
    <property type="nucleotide sequence ID" value="NZ_RCXK01000004.1"/>
</dbReference>
<evidence type="ECO:0000313" key="3">
    <source>
        <dbReference type="EMBL" id="KAA5406415.1"/>
    </source>
</evidence>
<dbReference type="Proteomes" id="UP000481616">
    <property type="component" value="Unassembled WGS sequence"/>
</dbReference>
<comment type="caution">
    <text evidence="3">The sequence shown here is derived from an EMBL/GenBank/DDBJ whole genome shotgun (WGS) entry which is preliminary data.</text>
</comment>
<dbReference type="AlphaFoldDB" id="A0A4Q5HUS7"/>
<dbReference type="EMBL" id="VVZA01000004">
    <property type="protein sequence ID" value="KAA5406415.1"/>
    <property type="molecule type" value="Genomic_DNA"/>
</dbReference>
<keyword evidence="1" id="KW-0472">Membrane</keyword>
<keyword evidence="1" id="KW-1133">Transmembrane helix</keyword>
<protein>
    <submittedName>
        <fullName evidence="3">Uncharacterized protein</fullName>
    </submittedName>
</protein>
<evidence type="ECO:0000313" key="4">
    <source>
        <dbReference type="Proteomes" id="UP000441162"/>
    </source>
</evidence>
<organism evidence="3 4">
    <name type="scientific">Phocaeicola dorei</name>
    <dbReference type="NCBI Taxonomy" id="357276"/>
    <lineage>
        <taxon>Bacteria</taxon>
        <taxon>Pseudomonadati</taxon>
        <taxon>Bacteroidota</taxon>
        <taxon>Bacteroidia</taxon>
        <taxon>Bacteroidales</taxon>
        <taxon>Bacteroidaceae</taxon>
        <taxon>Phocaeicola</taxon>
    </lineage>
</organism>
<name>A0A4Q5HUS7_9BACT</name>
<keyword evidence="1" id="KW-0812">Transmembrane</keyword>
<dbReference type="Proteomes" id="UP000441162">
    <property type="component" value="Unassembled WGS sequence"/>
</dbReference>
<gene>
    <name evidence="3" type="ORF">F2Y51_06035</name>
    <name evidence="2" type="ORF">F2Y58_05415</name>
</gene>
<feature type="transmembrane region" description="Helical" evidence="1">
    <location>
        <begin position="53"/>
        <end position="78"/>
    </location>
</feature>
<evidence type="ECO:0000313" key="5">
    <source>
        <dbReference type="Proteomes" id="UP000481616"/>
    </source>
</evidence>
<evidence type="ECO:0000313" key="2">
    <source>
        <dbReference type="EMBL" id="KAA5399567.1"/>
    </source>
</evidence>
<proteinExistence type="predicted"/>
<reference evidence="4 5" key="1">
    <citation type="journal article" date="2019" name="Nat. Med.">
        <title>A library of human gut bacterial isolates paired with longitudinal multiomics data enables mechanistic microbiome research.</title>
        <authorList>
            <person name="Poyet M."/>
            <person name="Groussin M."/>
            <person name="Gibbons S.M."/>
            <person name="Avila-Pacheco J."/>
            <person name="Jiang X."/>
            <person name="Kearney S.M."/>
            <person name="Perrotta A.R."/>
            <person name="Berdy B."/>
            <person name="Zhao S."/>
            <person name="Lieberman T.D."/>
            <person name="Swanson P.K."/>
            <person name="Smith M."/>
            <person name="Roesemann S."/>
            <person name="Alexander J.E."/>
            <person name="Rich S.A."/>
            <person name="Livny J."/>
            <person name="Vlamakis H."/>
            <person name="Clish C."/>
            <person name="Bullock K."/>
            <person name="Deik A."/>
            <person name="Scott J."/>
            <person name="Pierce K.A."/>
            <person name="Xavier R.J."/>
            <person name="Alm E.J."/>
        </authorList>
    </citation>
    <scope>NUCLEOTIDE SEQUENCE [LARGE SCALE GENOMIC DNA]</scope>
    <source>
        <strain evidence="2 5">BIOML-A1</strain>
        <strain evidence="3 4">BIOML-A4</strain>
    </source>
</reference>